<evidence type="ECO:0000256" key="2">
    <source>
        <dbReference type="ARBA" id="ARBA00022741"/>
    </source>
</evidence>
<evidence type="ECO:0000256" key="6">
    <source>
        <dbReference type="HAMAP-Rule" id="MF_02207"/>
    </source>
</evidence>
<sequence length="323" mass="35070">MRKVGIDLGTTNLLICVDNEGIVIDEPSILTIDAQTKKCIAAGKEAKEMLGRTPRSMICIRPLKDGVIADFEATEMLLNYFFKQCNLRGMFRKNMILICHPTNITTVEKNAIRDCAYRAGAKKVYLEEEPKVAAVGAGLDIGKACGSMVLDIGGGTSDIAVLALGDIVCSTSLKVAGNRFTQLIIDYLRKERKLSIGEQMAEEVKIRIGSALPMDEPLTMEVSGLAMESGLPSSIEVNSNEVELALRASVDEIVRAVRTVMEITPPELAADIVQRGLMMTGGGALLKNFDARLRNELQVPVHVAENALHCVVDGCNIMLQQLH</sequence>
<dbReference type="Proteomes" id="UP000823896">
    <property type="component" value="Unassembled WGS sequence"/>
</dbReference>
<dbReference type="GO" id="GO:0008360">
    <property type="term" value="P:regulation of cell shape"/>
    <property type="evidence" value="ECO:0007669"/>
    <property type="project" value="UniProtKB-UniRule"/>
</dbReference>
<proteinExistence type="inferred from homology"/>
<dbReference type="InterPro" id="IPR056546">
    <property type="entry name" value="MreB_MamK-like"/>
</dbReference>
<keyword evidence="3 6" id="KW-0067">ATP-binding</keyword>
<name>A0A9D2NRB1_9FIRM</name>
<dbReference type="SUPFAM" id="SSF53067">
    <property type="entry name" value="Actin-like ATPase domain"/>
    <property type="match status" value="2"/>
</dbReference>
<evidence type="ECO:0000256" key="5">
    <source>
        <dbReference type="ARBA" id="ARBA00023458"/>
    </source>
</evidence>
<dbReference type="Gene3D" id="3.30.420.40">
    <property type="match status" value="3"/>
</dbReference>
<feature type="binding site" evidence="6">
    <location>
        <begin position="282"/>
        <end position="285"/>
    </location>
    <ligand>
        <name>ATP</name>
        <dbReference type="ChEBI" id="CHEBI:30616"/>
    </ligand>
</feature>
<evidence type="ECO:0000256" key="4">
    <source>
        <dbReference type="ARBA" id="ARBA00022960"/>
    </source>
</evidence>
<evidence type="ECO:0000256" key="3">
    <source>
        <dbReference type="ARBA" id="ARBA00022840"/>
    </source>
</evidence>
<dbReference type="InterPro" id="IPR043129">
    <property type="entry name" value="ATPase_NBD"/>
</dbReference>
<keyword evidence="4 6" id="KW-0133">Cell shape</keyword>
<comment type="subcellular location">
    <subcellularLocation>
        <location evidence="6">Cytoplasm</location>
    </subcellularLocation>
    <text evidence="6">Membrane-associated.</text>
</comment>
<gene>
    <name evidence="6" type="primary">mreB</name>
    <name evidence="7" type="ORF">H9702_02065</name>
</gene>
<comment type="similarity">
    <text evidence="5 6">Belongs to the FtsA/MreB family.</text>
</comment>
<evidence type="ECO:0000313" key="7">
    <source>
        <dbReference type="EMBL" id="HJC35900.1"/>
    </source>
</evidence>
<dbReference type="InterPro" id="IPR004753">
    <property type="entry name" value="MreB"/>
</dbReference>
<comment type="subunit">
    <text evidence="6">Forms polymers.</text>
</comment>
<dbReference type="GO" id="GO:0005524">
    <property type="term" value="F:ATP binding"/>
    <property type="evidence" value="ECO:0007669"/>
    <property type="project" value="UniProtKB-KW"/>
</dbReference>
<dbReference type="PANTHER" id="PTHR42749">
    <property type="entry name" value="CELL SHAPE-DETERMINING PROTEIN MREB"/>
    <property type="match status" value="1"/>
</dbReference>
<evidence type="ECO:0000256" key="1">
    <source>
        <dbReference type="ARBA" id="ARBA00022490"/>
    </source>
</evidence>
<dbReference type="GO" id="GO:0000902">
    <property type="term" value="P:cell morphogenesis"/>
    <property type="evidence" value="ECO:0007669"/>
    <property type="project" value="InterPro"/>
</dbReference>
<evidence type="ECO:0000313" key="8">
    <source>
        <dbReference type="Proteomes" id="UP000823896"/>
    </source>
</evidence>
<comment type="caution">
    <text evidence="7">The sequence shown here is derived from an EMBL/GenBank/DDBJ whole genome shotgun (WGS) entry which is preliminary data.</text>
</comment>
<accession>A0A9D2NRB1</accession>
<dbReference type="HAMAP" id="MF_02207">
    <property type="entry name" value="MreB"/>
    <property type="match status" value="1"/>
</dbReference>
<dbReference type="EMBL" id="DWWM01000010">
    <property type="protein sequence ID" value="HJC35900.1"/>
    <property type="molecule type" value="Genomic_DNA"/>
</dbReference>
<keyword evidence="1 6" id="KW-0963">Cytoplasm</keyword>
<comment type="caution">
    <text evidence="6">Lacks conserved residue(s) required for the propagation of feature annotation.</text>
</comment>
<dbReference type="GO" id="GO:0005737">
    <property type="term" value="C:cytoplasm"/>
    <property type="evidence" value="ECO:0007669"/>
    <property type="project" value="UniProtKB-SubCell"/>
</dbReference>
<dbReference type="PANTHER" id="PTHR42749:SF4">
    <property type="entry name" value="CELL SHAPE-DETERMINING PROTEIN MBL"/>
    <property type="match status" value="1"/>
</dbReference>
<reference evidence="7" key="2">
    <citation type="submission" date="2021-04" db="EMBL/GenBank/DDBJ databases">
        <authorList>
            <person name="Gilroy R."/>
        </authorList>
    </citation>
    <scope>NUCLEOTIDE SEQUENCE</scope>
    <source>
        <strain evidence="7">CHK187-11901</strain>
    </source>
</reference>
<feature type="binding site" evidence="6">
    <location>
        <begin position="202"/>
        <end position="205"/>
    </location>
    <ligand>
        <name>ATP</name>
        <dbReference type="ChEBI" id="CHEBI:30616"/>
    </ligand>
</feature>
<dbReference type="AlphaFoldDB" id="A0A9D2NRB1"/>
<dbReference type="NCBIfam" id="TIGR00904">
    <property type="entry name" value="mreB"/>
    <property type="match status" value="1"/>
</dbReference>
<reference evidence="7" key="1">
    <citation type="journal article" date="2021" name="PeerJ">
        <title>Extensive microbial diversity within the chicken gut microbiome revealed by metagenomics and culture.</title>
        <authorList>
            <person name="Gilroy R."/>
            <person name="Ravi A."/>
            <person name="Getino M."/>
            <person name="Pursley I."/>
            <person name="Horton D.L."/>
            <person name="Alikhan N.F."/>
            <person name="Baker D."/>
            <person name="Gharbi K."/>
            <person name="Hall N."/>
            <person name="Watson M."/>
            <person name="Adriaenssens E.M."/>
            <person name="Foster-Nyarko E."/>
            <person name="Jarju S."/>
            <person name="Secka A."/>
            <person name="Antonio M."/>
            <person name="Oren A."/>
            <person name="Chaudhuri R.R."/>
            <person name="La Ragione R."/>
            <person name="Hildebrand F."/>
            <person name="Pallen M.J."/>
        </authorList>
    </citation>
    <scope>NUCLEOTIDE SEQUENCE</scope>
    <source>
        <strain evidence="7">CHK187-11901</strain>
    </source>
</reference>
<dbReference type="Pfam" id="PF06723">
    <property type="entry name" value="MreB_Mbl"/>
    <property type="match status" value="1"/>
</dbReference>
<keyword evidence="2 6" id="KW-0547">Nucleotide-binding</keyword>
<dbReference type="CDD" id="cd10225">
    <property type="entry name" value="ASKHA_NBD_MreB-like"/>
    <property type="match status" value="1"/>
</dbReference>
<organism evidence="7 8">
    <name type="scientific">Candidatus Merdibacter merdavium</name>
    <dbReference type="NCBI Taxonomy" id="2838692"/>
    <lineage>
        <taxon>Bacteria</taxon>
        <taxon>Bacillati</taxon>
        <taxon>Bacillota</taxon>
        <taxon>Erysipelotrichia</taxon>
        <taxon>Erysipelotrichales</taxon>
        <taxon>Erysipelotrichaceae</taxon>
        <taxon>Merdibacter</taxon>
    </lineage>
</organism>
<dbReference type="NCBIfam" id="NF010539">
    <property type="entry name" value="PRK13927.1"/>
    <property type="match status" value="1"/>
</dbReference>
<dbReference type="PRINTS" id="PR01652">
    <property type="entry name" value="SHAPEPROTEIN"/>
</dbReference>
<comment type="function">
    <text evidence="6">Forms membrane-associated dynamic filaments that are essential for cell shape determination. Acts by regulating cell wall synthesis and cell elongation, and thus cell shape. A feedback loop between cell geometry and MreB localization may maintain elongated cell shape by targeting cell wall growth to regions of negative cell wall curvature.</text>
</comment>
<feature type="binding site" evidence="6">
    <location>
        <begin position="154"/>
        <end position="156"/>
    </location>
    <ligand>
        <name>ATP</name>
        <dbReference type="ChEBI" id="CHEBI:30616"/>
    </ligand>
</feature>
<protein>
    <recommendedName>
        <fullName evidence="6">Cell shape-determining protein MreB</fullName>
    </recommendedName>
</protein>